<evidence type="ECO:0008006" key="16">
    <source>
        <dbReference type="Google" id="ProtNLM"/>
    </source>
</evidence>
<proteinExistence type="inferred from homology"/>
<keyword evidence="7" id="KW-0175">Coiled coil</keyword>
<dbReference type="PROSITE" id="PS50003">
    <property type="entry name" value="PH_DOMAIN"/>
    <property type="match status" value="1"/>
</dbReference>
<dbReference type="SMART" id="SM00233">
    <property type="entry name" value="PH"/>
    <property type="match status" value="1"/>
</dbReference>
<keyword evidence="4" id="KW-0493">Microtubule</keyword>
<evidence type="ECO:0000256" key="8">
    <source>
        <dbReference type="ARBA" id="ARBA00023175"/>
    </source>
</evidence>
<evidence type="ECO:0000256" key="5">
    <source>
        <dbReference type="ARBA" id="ARBA00022741"/>
    </source>
</evidence>
<accession>A0A8H7VPJ8</accession>
<feature type="compositionally biased region" description="Low complexity" evidence="11">
    <location>
        <begin position="725"/>
        <end position="743"/>
    </location>
</feature>
<gene>
    <name evidence="14" type="ORF">INT48_005078</name>
</gene>
<dbReference type="EMBL" id="JAEPRE010000224">
    <property type="protein sequence ID" value="KAG2230076.1"/>
    <property type="molecule type" value="Genomic_DNA"/>
</dbReference>
<dbReference type="PROSITE" id="PS00411">
    <property type="entry name" value="KINESIN_MOTOR_1"/>
    <property type="match status" value="1"/>
</dbReference>
<evidence type="ECO:0000313" key="15">
    <source>
        <dbReference type="Proteomes" id="UP000613177"/>
    </source>
</evidence>
<keyword evidence="8 10" id="KW-0505">Motor protein</keyword>
<dbReference type="InterPro" id="IPR027417">
    <property type="entry name" value="P-loop_NTPase"/>
</dbReference>
<dbReference type="OrthoDB" id="3176171at2759"/>
<dbReference type="SUPFAM" id="SSF50729">
    <property type="entry name" value="PH domain-like"/>
    <property type="match status" value="1"/>
</dbReference>
<dbReference type="InterPro" id="IPR011993">
    <property type="entry name" value="PH-like_dom_sf"/>
</dbReference>
<evidence type="ECO:0000313" key="14">
    <source>
        <dbReference type="EMBL" id="KAG2230076.1"/>
    </source>
</evidence>
<dbReference type="CDD" id="cd22705">
    <property type="entry name" value="FHA_KIF1"/>
    <property type="match status" value="1"/>
</dbReference>
<dbReference type="InterPro" id="IPR000253">
    <property type="entry name" value="FHA_dom"/>
</dbReference>
<dbReference type="Pfam" id="PF00225">
    <property type="entry name" value="Kinesin"/>
    <property type="match status" value="1"/>
</dbReference>
<keyword evidence="3" id="KW-0963">Cytoplasm</keyword>
<evidence type="ECO:0000256" key="4">
    <source>
        <dbReference type="ARBA" id="ARBA00022701"/>
    </source>
</evidence>
<evidence type="ECO:0000256" key="6">
    <source>
        <dbReference type="ARBA" id="ARBA00022840"/>
    </source>
</evidence>
<dbReference type="InterPro" id="IPR001752">
    <property type="entry name" value="Kinesin_motor_dom"/>
</dbReference>
<dbReference type="Gene3D" id="3.40.850.10">
    <property type="entry name" value="Kinesin motor domain"/>
    <property type="match status" value="1"/>
</dbReference>
<feature type="region of interest" description="Disordered" evidence="11">
    <location>
        <begin position="413"/>
        <end position="435"/>
    </location>
</feature>
<evidence type="ECO:0000259" key="12">
    <source>
        <dbReference type="PROSITE" id="PS50003"/>
    </source>
</evidence>
<feature type="binding site" evidence="10">
    <location>
        <begin position="100"/>
        <end position="107"/>
    </location>
    <ligand>
        <name>ATP</name>
        <dbReference type="ChEBI" id="CHEBI:30616"/>
    </ligand>
</feature>
<evidence type="ECO:0000256" key="9">
    <source>
        <dbReference type="ARBA" id="ARBA00023212"/>
    </source>
</evidence>
<dbReference type="InterPro" id="IPR019821">
    <property type="entry name" value="Kinesin_motor_CS"/>
</dbReference>
<dbReference type="GO" id="GO:0005546">
    <property type="term" value="F:phosphatidylinositol-4,5-bisphosphate binding"/>
    <property type="evidence" value="ECO:0007669"/>
    <property type="project" value="UniProtKB-ARBA"/>
</dbReference>
<dbReference type="Gene3D" id="6.10.250.2520">
    <property type="match status" value="1"/>
</dbReference>
<dbReference type="InterPro" id="IPR001849">
    <property type="entry name" value="PH_domain"/>
</dbReference>
<feature type="region of interest" description="Disordered" evidence="11">
    <location>
        <begin position="635"/>
        <end position="673"/>
    </location>
</feature>
<dbReference type="Pfam" id="PF00498">
    <property type="entry name" value="FHA"/>
    <property type="match status" value="1"/>
</dbReference>
<comment type="similarity">
    <text evidence="10">Belongs to the TRAFAC class myosin-kinesin ATPase superfamily. Kinesin family.</text>
</comment>
<organism evidence="14 15">
    <name type="scientific">Thamnidium elegans</name>
    <dbReference type="NCBI Taxonomy" id="101142"/>
    <lineage>
        <taxon>Eukaryota</taxon>
        <taxon>Fungi</taxon>
        <taxon>Fungi incertae sedis</taxon>
        <taxon>Mucoromycota</taxon>
        <taxon>Mucoromycotina</taxon>
        <taxon>Mucoromycetes</taxon>
        <taxon>Mucorales</taxon>
        <taxon>Mucorineae</taxon>
        <taxon>Mucoraceae</taxon>
        <taxon>Thamnidium</taxon>
    </lineage>
</organism>
<dbReference type="SUPFAM" id="SSF49879">
    <property type="entry name" value="SMAD/FHA domain"/>
    <property type="match status" value="1"/>
</dbReference>
<dbReference type="SUPFAM" id="SSF52540">
    <property type="entry name" value="P-loop containing nucleoside triphosphate hydrolases"/>
    <property type="match status" value="1"/>
</dbReference>
<dbReference type="InterPro" id="IPR032405">
    <property type="entry name" value="Kinesin_assoc"/>
</dbReference>
<dbReference type="GO" id="GO:0005524">
    <property type="term" value="F:ATP binding"/>
    <property type="evidence" value="ECO:0007669"/>
    <property type="project" value="UniProtKB-UniRule"/>
</dbReference>
<dbReference type="Pfam" id="PF00169">
    <property type="entry name" value="PH"/>
    <property type="match status" value="1"/>
</dbReference>
<keyword evidence="9" id="KW-0206">Cytoskeleton</keyword>
<dbReference type="Proteomes" id="UP000613177">
    <property type="component" value="Unassembled WGS sequence"/>
</dbReference>
<dbReference type="PRINTS" id="PR00380">
    <property type="entry name" value="KINESINHEAVY"/>
</dbReference>
<keyword evidence="5 10" id="KW-0547">Nucleotide-binding</keyword>
<dbReference type="Gene3D" id="2.30.29.30">
    <property type="entry name" value="Pleckstrin-homology domain (PH domain)/Phosphotyrosine-binding domain (PTB)"/>
    <property type="match status" value="1"/>
</dbReference>
<evidence type="ECO:0000256" key="10">
    <source>
        <dbReference type="PROSITE-ProRule" id="PRU00283"/>
    </source>
</evidence>
<evidence type="ECO:0000256" key="7">
    <source>
        <dbReference type="ARBA" id="ARBA00023054"/>
    </source>
</evidence>
<evidence type="ECO:0000256" key="11">
    <source>
        <dbReference type="SAM" id="MobiDB-lite"/>
    </source>
</evidence>
<sequence>MSGNNIKVVVRCRPLNSREKARGAPCLIRMEGNKTIISKPLTPGQKPMDESKAFTFDQSYWSANKDDDEYADQERVYNDLGRELLDHAFNGYNCCIFAYGQTGSGKSYSMMGYGEDKGIIPRTCYELFDRVKDKKTSTLDFQVEVSYIEIYNEKVRDLLNPQNKSNLKVREHPVLGPYVQDLSRLAVNSFDDIDRLFDEGNKARTVAATNMNETSSRSHAVFTIFVTQKILDPATKIVAEKVARISLVDLAGSERANSTGATGVRLKEGSNINKSLTTLGKVIAGLAEAGAAAEPKKGSKKSKEVHVPFRDSVLTWLLKDSLGGNSKTCMIAAISPADYDETISTLRYADQAKKIKTKAVVNEDPNAKVMRELKDEVEALRQALMVYAPEEVEKITAIARPVKGATATSAAAAAKKSSQGPALTPKPKLLALPSSAPASSKSTVVFTDALGNTTQLTKDEMVDQLQMTEKLLGDLNQTWEEKLNNTEKIHIERETTLKNLGITIEKNAVGLYTPKSIPYLINLNEDPLMSECLMYNIKPGITHVDRGVVMDDDTAHVDIERNDGSGSIRLSGTNINENHCYFENTDDIVTLYPHAECTTMVNGMRISEPKRLKSGYRIILGDHHVFRFNNPGEALKERDTTQQQLQQQQETVDESSPPSPISSEKDGLLSPGIGGSEVMDWNFARREAMLNTYINDSNFGNFSNEDLDKLFDDVAKVRVIRKRQSTSSDTLSRRTSSSSSVRRSTYSTTASSVFMDDSVDGYYTTDTSTISSSSSSSSSTNRDDIILLAKDEQEIQMEHHRRKYAAKLRRLSRRISYAANQNPLSFTPREKSLGLKVIDHWKRKRNVAMAKSILANDIHIRQANDMASKLKKEVFYQFAVVHDNTTAVSVSHWDQQPQPQQKTIDIDLLKAPKPCIGIQVVDKKHQSIYIWSVEKFLARFRYLQGAYYASDSKKHIKGEDLYYESTTPSYVLAGLANVPLRNLATQVPVESTVAVHCRNTSRFMGTLRVLIAPIARSVRHPYRSDGEEAPPPITDDENPRSLLHVGQQLVFEISVIELRGFDPKQFTHIHAQFHLSTFGNNLDGVFAADAVEYKKQEPILFNYHQTLSMAITEDILQIIKTKDISFEIYGKPNKEYLEKLLTPAVPVVVDTEVSEPTTKSQDVIAHIQICEITADGDYKPVPVESVPNSTNANNDNSNHDVFSLQQGQQRRVMISLQHQGEETRVMPLLEKIADMRIGQIRLIDGKNRLIEQQPNNNSNNTNEMPLNLISSSSTPSNIIANGAWDSSLHDTLLLNAVTQNAHKVILTLSWTVKTTSGESIRFEKDLSVHIKDQSKAASIKKKSASPNKRGSVILNFFSLKSIQIKSQVTCLFSLECKPDVYSNMHELPVQNLPARILGNYHDQRNAMMKRQQADQMRYTVFLVEQLDRLCNVEPVEPICKSTLDAESVVNIWSKQRTTEEQVPVIKPVVQKWVTKVHQIVIPDDCKSKKAFLLRKNDADGKEWDKYWCSLMGNYLFLYQDQYELNEVDVLHIKNVHKVDKNIETMKSKTLFTIDTLYNSHTFQAADNATMIEWVTMIDSIC</sequence>
<comment type="subcellular location">
    <subcellularLocation>
        <location evidence="1">Cytoplasm</location>
        <location evidence="1">Cytoskeleton</location>
    </subcellularLocation>
</comment>
<evidence type="ECO:0000259" key="13">
    <source>
        <dbReference type="PROSITE" id="PS50067"/>
    </source>
</evidence>
<dbReference type="PROSITE" id="PS50067">
    <property type="entry name" value="KINESIN_MOTOR_2"/>
    <property type="match status" value="1"/>
</dbReference>
<dbReference type="GO" id="GO:0008574">
    <property type="term" value="F:plus-end-directed microtubule motor activity"/>
    <property type="evidence" value="ECO:0007669"/>
    <property type="project" value="UniProtKB-ARBA"/>
</dbReference>
<name>A0A8H7VPJ8_9FUNG</name>
<dbReference type="Pfam" id="PF16183">
    <property type="entry name" value="Kinesin_assoc"/>
    <property type="match status" value="1"/>
</dbReference>
<comment type="caution">
    <text evidence="14">The sequence shown here is derived from an EMBL/GenBank/DDBJ whole genome shotgun (WGS) entry which is preliminary data.</text>
</comment>
<protein>
    <recommendedName>
        <fullName evidence="16">Kinesin-like protein</fullName>
    </recommendedName>
</protein>
<dbReference type="Gene3D" id="2.60.200.20">
    <property type="match status" value="1"/>
</dbReference>
<evidence type="ECO:0000256" key="3">
    <source>
        <dbReference type="ARBA" id="ARBA00022490"/>
    </source>
</evidence>
<feature type="region of interest" description="Disordered" evidence="11">
    <location>
        <begin position="723"/>
        <end position="743"/>
    </location>
</feature>
<keyword evidence="2" id="KW-0813">Transport</keyword>
<dbReference type="GO" id="GO:0047496">
    <property type="term" value="P:vesicle transport along microtubule"/>
    <property type="evidence" value="ECO:0007669"/>
    <property type="project" value="UniProtKB-ARBA"/>
</dbReference>
<feature type="domain" description="Kinesin motor" evidence="13">
    <location>
        <begin position="5"/>
        <end position="355"/>
    </location>
</feature>
<feature type="domain" description="PH" evidence="12">
    <location>
        <begin position="1485"/>
        <end position="1581"/>
    </location>
</feature>
<dbReference type="SMART" id="SM00129">
    <property type="entry name" value="KISc"/>
    <property type="match status" value="1"/>
</dbReference>
<dbReference type="InterPro" id="IPR036961">
    <property type="entry name" value="Kinesin_motor_dom_sf"/>
</dbReference>
<evidence type="ECO:0000256" key="1">
    <source>
        <dbReference type="ARBA" id="ARBA00004245"/>
    </source>
</evidence>
<dbReference type="CDD" id="cd01365">
    <property type="entry name" value="KISc_KIF1A_KIF1B"/>
    <property type="match status" value="1"/>
</dbReference>
<dbReference type="GO" id="GO:0008017">
    <property type="term" value="F:microtubule binding"/>
    <property type="evidence" value="ECO:0007669"/>
    <property type="project" value="InterPro"/>
</dbReference>
<dbReference type="FunFam" id="3.40.850.10:FF:000047">
    <property type="entry name" value="Kinesin family protein"/>
    <property type="match status" value="1"/>
</dbReference>
<dbReference type="InterPro" id="IPR022164">
    <property type="entry name" value="Kinesin-like"/>
</dbReference>
<keyword evidence="15" id="KW-1185">Reference proteome</keyword>
<reference evidence="14" key="1">
    <citation type="submission" date="2021-01" db="EMBL/GenBank/DDBJ databases">
        <title>Metabolic potential, ecology and presence of endohyphal bacteria is reflected in genomic diversity of Mucoromycotina.</title>
        <authorList>
            <person name="Muszewska A."/>
            <person name="Okrasinska A."/>
            <person name="Steczkiewicz K."/>
            <person name="Drgas O."/>
            <person name="Orlowska M."/>
            <person name="Perlinska-Lenart U."/>
            <person name="Aleksandrzak-Piekarczyk T."/>
            <person name="Szatraj K."/>
            <person name="Zielenkiewicz U."/>
            <person name="Pilsyk S."/>
            <person name="Malc E."/>
            <person name="Mieczkowski P."/>
            <person name="Kruszewska J.S."/>
            <person name="Biernat P."/>
            <person name="Pawlowska J."/>
        </authorList>
    </citation>
    <scope>NUCLEOTIDE SEQUENCE</scope>
    <source>
        <strain evidence="14">WA0000018081</strain>
    </source>
</reference>
<evidence type="ECO:0000256" key="2">
    <source>
        <dbReference type="ARBA" id="ARBA00022448"/>
    </source>
</evidence>
<dbReference type="InterPro" id="IPR008984">
    <property type="entry name" value="SMAD_FHA_dom_sf"/>
</dbReference>
<dbReference type="Pfam" id="PF12473">
    <property type="entry name" value="DUF3694"/>
    <property type="match status" value="1"/>
</dbReference>
<dbReference type="PANTHER" id="PTHR47117">
    <property type="entry name" value="STAR-RELATED LIPID TRANSFER PROTEIN 9"/>
    <property type="match status" value="1"/>
</dbReference>
<dbReference type="GO" id="GO:0005874">
    <property type="term" value="C:microtubule"/>
    <property type="evidence" value="ECO:0007669"/>
    <property type="project" value="UniProtKB-KW"/>
</dbReference>
<keyword evidence="6 10" id="KW-0067">ATP-binding</keyword>